<dbReference type="InterPro" id="IPR012223">
    <property type="entry name" value="TEII"/>
</dbReference>
<dbReference type="AlphaFoldDB" id="A0A7H8NKA7"/>
<protein>
    <submittedName>
        <fullName evidence="3">Thioesterase</fullName>
    </submittedName>
</protein>
<feature type="domain" description="Thioesterase" evidence="2">
    <location>
        <begin position="15"/>
        <end position="239"/>
    </location>
</feature>
<dbReference type="GO" id="GO:0008610">
    <property type="term" value="P:lipid biosynthetic process"/>
    <property type="evidence" value="ECO:0007669"/>
    <property type="project" value="TreeGrafter"/>
</dbReference>
<dbReference type="Pfam" id="PF00975">
    <property type="entry name" value="Thioesterase"/>
    <property type="match status" value="1"/>
</dbReference>
<dbReference type="InterPro" id="IPR001031">
    <property type="entry name" value="Thioesterase"/>
</dbReference>
<sequence>MWVRRFHPVADSPHRVVLLPHAGGSASFFFPFSKALSETTDVLSVQYPGRQDRRAEPPLENVGDLVDAIYAALAPWADRPLVLFGHSMGAVLGFELARRFEQDGNVHLRGLIASGRRAPITFRDENVHQQGDDGLIAEIRALSGTDSGLLADEELLRMVLPAIRADYTAIETYRCDVDGSAPVLHCPISVLTGESDPRVNLDEAKAWSKLTDGGFTFRAFPGGHFFITPQQERVVAAITEDVAAFANLAVG</sequence>
<gene>
    <name evidence="3" type="ORF">HUT08_34635</name>
</gene>
<dbReference type="EMBL" id="CP054929">
    <property type="protein sequence ID" value="QKW54981.1"/>
    <property type="molecule type" value="Genomic_DNA"/>
</dbReference>
<accession>A0A7H8NKA7</accession>
<name>A0A7H8NKA7_9ACTN</name>
<comment type="similarity">
    <text evidence="1">Belongs to the thioesterase family.</text>
</comment>
<keyword evidence="4" id="KW-1185">Reference proteome</keyword>
<dbReference type="InterPro" id="IPR029058">
    <property type="entry name" value="AB_hydrolase_fold"/>
</dbReference>
<dbReference type="Gene3D" id="3.40.50.1820">
    <property type="entry name" value="alpha/beta hydrolase"/>
    <property type="match status" value="1"/>
</dbReference>
<dbReference type="PANTHER" id="PTHR11487:SF0">
    <property type="entry name" value="S-ACYL FATTY ACID SYNTHASE THIOESTERASE, MEDIUM CHAIN"/>
    <property type="match status" value="1"/>
</dbReference>
<proteinExistence type="inferred from homology"/>
<dbReference type="Proteomes" id="UP000509303">
    <property type="component" value="Chromosome"/>
</dbReference>
<evidence type="ECO:0000256" key="1">
    <source>
        <dbReference type="ARBA" id="ARBA00007169"/>
    </source>
</evidence>
<dbReference type="SUPFAM" id="SSF53474">
    <property type="entry name" value="alpha/beta-Hydrolases"/>
    <property type="match status" value="1"/>
</dbReference>
<dbReference type="PANTHER" id="PTHR11487">
    <property type="entry name" value="THIOESTERASE"/>
    <property type="match status" value="1"/>
</dbReference>
<reference evidence="3 4" key="1">
    <citation type="submission" date="2020-06" db="EMBL/GenBank/DDBJ databases">
        <title>Genome mining for natural products.</title>
        <authorList>
            <person name="Zhang B."/>
            <person name="Shi J."/>
            <person name="Ge H."/>
        </authorList>
    </citation>
    <scope>NUCLEOTIDE SEQUENCE [LARGE SCALE GENOMIC DNA]</scope>
    <source>
        <strain evidence="3 4">NA00687</strain>
    </source>
</reference>
<organism evidence="3 4">
    <name type="scientific">Streptomyces buecherae</name>
    <dbReference type="NCBI Taxonomy" id="2763006"/>
    <lineage>
        <taxon>Bacteria</taxon>
        <taxon>Bacillati</taxon>
        <taxon>Actinomycetota</taxon>
        <taxon>Actinomycetes</taxon>
        <taxon>Kitasatosporales</taxon>
        <taxon>Streptomycetaceae</taxon>
        <taxon>Streptomyces</taxon>
    </lineage>
</organism>
<evidence type="ECO:0000313" key="3">
    <source>
        <dbReference type="EMBL" id="QKW54981.1"/>
    </source>
</evidence>
<evidence type="ECO:0000259" key="2">
    <source>
        <dbReference type="Pfam" id="PF00975"/>
    </source>
</evidence>
<evidence type="ECO:0000313" key="4">
    <source>
        <dbReference type="Proteomes" id="UP000509303"/>
    </source>
</evidence>